<dbReference type="Bgee" id="ENSACAG00000006608">
    <property type="expression patterns" value="Expressed in dewlap and 12 other cell types or tissues"/>
</dbReference>
<dbReference type="Proteomes" id="UP000001646">
    <property type="component" value="Unplaced"/>
</dbReference>
<evidence type="ECO:0000256" key="1">
    <source>
        <dbReference type="ARBA" id="ARBA00007989"/>
    </source>
</evidence>
<keyword evidence="3" id="KW-0472">Membrane</keyword>
<evidence type="ECO:0000259" key="4">
    <source>
        <dbReference type="PROSITE" id="PS00960"/>
    </source>
</evidence>
<dbReference type="Gene3D" id="3.90.640.90">
    <property type="entry name" value="Anti-proliferative protein, N-terminal domain"/>
    <property type="match status" value="1"/>
</dbReference>
<feature type="domain" description="Anti-proliferative protein" evidence="4">
    <location>
        <begin position="42"/>
        <end position="62"/>
    </location>
</feature>
<dbReference type="InterPro" id="IPR002087">
    <property type="entry name" value="Anti_prolifrtn"/>
</dbReference>
<dbReference type="SMART" id="SM00099">
    <property type="entry name" value="btg1"/>
    <property type="match status" value="1"/>
</dbReference>
<dbReference type="PRINTS" id="PR00310">
    <property type="entry name" value="ANTIPRLFBTG1"/>
</dbReference>
<dbReference type="GO" id="GO:0003730">
    <property type="term" value="F:mRNA 3'-UTR binding"/>
    <property type="evidence" value="ECO:0007669"/>
    <property type="project" value="Ensembl"/>
</dbReference>
<evidence type="ECO:0000256" key="3">
    <source>
        <dbReference type="SAM" id="Phobius"/>
    </source>
</evidence>
<dbReference type="HOGENOM" id="CLU_079660_3_0_1"/>
<dbReference type="Pfam" id="PF07742">
    <property type="entry name" value="BTG"/>
    <property type="match status" value="1"/>
</dbReference>
<dbReference type="GO" id="GO:0005634">
    <property type="term" value="C:nucleus"/>
    <property type="evidence" value="ECO:0000318"/>
    <property type="project" value="GO_Central"/>
</dbReference>
<evidence type="ECO:0000313" key="5">
    <source>
        <dbReference type="Ensembl" id="ENSACAP00000006466.3"/>
    </source>
</evidence>
<dbReference type="InterPro" id="IPR036054">
    <property type="entry name" value="BTG-like_sf"/>
</dbReference>
<keyword evidence="3" id="KW-0812">Transmembrane</keyword>
<dbReference type="eggNOG" id="KOG4006">
    <property type="taxonomic scope" value="Eukaryota"/>
</dbReference>
<reference evidence="5" key="3">
    <citation type="submission" date="2025-09" db="UniProtKB">
        <authorList>
            <consortium name="Ensembl"/>
        </authorList>
    </citation>
    <scope>IDENTIFICATION</scope>
</reference>
<feature type="region of interest" description="Disordered" evidence="2">
    <location>
        <begin position="132"/>
        <end position="164"/>
    </location>
</feature>
<name>H9GBP0_ANOCA</name>
<dbReference type="InParanoid" id="H9GBP0"/>
<dbReference type="GO" id="GO:0005737">
    <property type="term" value="C:cytoplasm"/>
    <property type="evidence" value="ECO:0000318"/>
    <property type="project" value="GO_Central"/>
</dbReference>
<reference evidence="5" key="2">
    <citation type="submission" date="2025-08" db="UniProtKB">
        <authorList>
            <consortium name="Ensembl"/>
        </authorList>
    </citation>
    <scope>IDENTIFICATION</scope>
</reference>
<dbReference type="STRING" id="28377.ENSACAP00000006466"/>
<accession>H9GBP0</accession>
<dbReference type="GO" id="GO:0160021">
    <property type="term" value="P:maternal-to-zygotic transition of gene expression"/>
    <property type="evidence" value="ECO:0007669"/>
    <property type="project" value="Ensembl"/>
</dbReference>
<dbReference type="GeneTree" id="ENSGT00950000182952"/>
<keyword evidence="6" id="KW-1185">Reference proteome</keyword>
<gene>
    <name evidence="5" type="primary">BTG4</name>
</gene>
<feature type="transmembrane region" description="Helical" evidence="3">
    <location>
        <begin position="207"/>
        <end position="225"/>
    </location>
</feature>
<proteinExistence type="inferred from homology"/>
<protein>
    <submittedName>
        <fullName evidence="5">BTG anti-proliferation factor 4</fullName>
    </submittedName>
</protein>
<keyword evidence="3" id="KW-1133">Transmembrane helix</keyword>
<dbReference type="Ensembl" id="ENSACAT00000006611.3">
    <property type="protein sequence ID" value="ENSACAP00000006466.3"/>
    <property type="gene ID" value="ENSACAG00000006608.3"/>
</dbReference>
<reference evidence="5" key="1">
    <citation type="submission" date="2009-12" db="EMBL/GenBank/DDBJ databases">
        <title>The Genome Sequence of Anolis carolinensis (Green Anole Lizard).</title>
        <authorList>
            <consortium name="The Genome Sequencing Platform"/>
            <person name="Di Palma F."/>
            <person name="Alfoldi J."/>
            <person name="Heiman D."/>
            <person name="Young S."/>
            <person name="Grabherr M."/>
            <person name="Johnson J."/>
            <person name="Lander E.S."/>
            <person name="Lindblad-Toh K."/>
        </authorList>
    </citation>
    <scope>NUCLEOTIDE SEQUENCE [LARGE SCALE GENOMIC DNA]</scope>
    <source>
        <strain evidence="5">JBL SC #1</strain>
    </source>
</reference>
<dbReference type="FunFam" id="3.90.640.90:FF:000002">
    <property type="entry name" value="BTG anti-proliferation factor 4"/>
    <property type="match status" value="1"/>
</dbReference>
<evidence type="ECO:0000256" key="2">
    <source>
        <dbReference type="SAM" id="MobiDB-lite"/>
    </source>
</evidence>
<dbReference type="SUPFAM" id="SSF160696">
    <property type="entry name" value="BTG domain-like"/>
    <property type="match status" value="1"/>
</dbReference>
<evidence type="ECO:0000313" key="6">
    <source>
        <dbReference type="Proteomes" id="UP000001646"/>
    </source>
</evidence>
<dbReference type="PANTHER" id="PTHR22978">
    <property type="entry name" value="B-CELL TRANSLOCATION GENE"/>
    <property type="match status" value="1"/>
</dbReference>
<comment type="similarity">
    <text evidence="1">Belongs to the BTG family.</text>
</comment>
<dbReference type="FunCoup" id="H9GBP0">
    <property type="interactions" value="21"/>
</dbReference>
<dbReference type="InterPro" id="IPR033332">
    <property type="entry name" value="BTG"/>
</dbReference>
<sequence length="265" mass="30545">MKDEIAVTVFFIMRLVKRHNKLSRQQVEVFASKLMTVLVEKYKNHWYPDNPSKGQAYRCIRINRFSPTDPLLVQACAESYIDFNSLGLPKEMTIWVDPFNVSCRYGENNPPFTVAQFEANEEGHTISQRIRQAVDKASDSGSNPSSDEEGSISEPKSIPTVSNPNSVYQVRGEGEGRIVFQFVDLLWSRIVLGRLNIVLDYIFHPEFFGIQLFFMYLFIYLQYLYSTLLSHPKGDSGRITLYTYRANIQCPNTHRTETETDTEVI</sequence>
<dbReference type="PROSITE" id="PS00960">
    <property type="entry name" value="BTG_1"/>
    <property type="match status" value="1"/>
</dbReference>
<organism evidence="5 6">
    <name type="scientific">Anolis carolinensis</name>
    <name type="common">Green anole</name>
    <name type="synonym">American chameleon</name>
    <dbReference type="NCBI Taxonomy" id="28377"/>
    <lineage>
        <taxon>Eukaryota</taxon>
        <taxon>Metazoa</taxon>
        <taxon>Chordata</taxon>
        <taxon>Craniata</taxon>
        <taxon>Vertebrata</taxon>
        <taxon>Euteleostomi</taxon>
        <taxon>Lepidosauria</taxon>
        <taxon>Squamata</taxon>
        <taxon>Bifurcata</taxon>
        <taxon>Unidentata</taxon>
        <taxon>Episquamata</taxon>
        <taxon>Toxicofera</taxon>
        <taxon>Iguania</taxon>
        <taxon>Dactyloidae</taxon>
        <taxon>Anolis</taxon>
    </lineage>
</organism>
<dbReference type="GO" id="GO:0045930">
    <property type="term" value="P:negative regulation of mitotic cell cycle"/>
    <property type="evidence" value="ECO:0007669"/>
    <property type="project" value="Ensembl"/>
</dbReference>
<dbReference type="PANTHER" id="PTHR22978:SF5">
    <property type="entry name" value="PROTEIN BTG4"/>
    <property type="match status" value="1"/>
</dbReference>
<dbReference type="AlphaFoldDB" id="H9GBP0"/>